<evidence type="ECO:0000313" key="3">
    <source>
        <dbReference type="Proteomes" id="UP000676917"/>
    </source>
</evidence>
<dbReference type="EMBL" id="BORP01000003">
    <property type="protein sequence ID" value="GIO27320.1"/>
    <property type="molecule type" value="Genomic_DNA"/>
</dbReference>
<dbReference type="InterPro" id="IPR000182">
    <property type="entry name" value="GNAT_dom"/>
</dbReference>
<dbReference type="Pfam" id="PF18467">
    <property type="entry name" value="DUF5613"/>
    <property type="match status" value="1"/>
</dbReference>
<dbReference type="Proteomes" id="UP000676917">
    <property type="component" value="Unassembled WGS sequence"/>
</dbReference>
<dbReference type="InterPro" id="IPR040549">
    <property type="entry name" value="DUF5613"/>
</dbReference>
<dbReference type="RefSeq" id="WP_212920809.1">
    <property type="nucleotide sequence ID" value="NZ_BORP01000003.1"/>
</dbReference>
<accession>A0A919XAW7</accession>
<comment type="caution">
    <text evidence="2">The sequence shown here is derived from an EMBL/GenBank/DDBJ whole genome shotgun (WGS) entry which is preliminary data.</text>
</comment>
<dbReference type="SUPFAM" id="SSF55729">
    <property type="entry name" value="Acyl-CoA N-acyltransferases (Nat)"/>
    <property type="match status" value="1"/>
</dbReference>
<dbReference type="Pfam" id="PF13673">
    <property type="entry name" value="Acetyltransf_10"/>
    <property type="match status" value="1"/>
</dbReference>
<dbReference type="InterPro" id="IPR016181">
    <property type="entry name" value="Acyl_CoA_acyltransferase"/>
</dbReference>
<reference evidence="2" key="1">
    <citation type="submission" date="2021-03" db="EMBL/GenBank/DDBJ databases">
        <title>Antimicrobial resistance genes in bacteria isolated from Japanese honey, and their potential for conferring macrolide and lincosamide resistance in the American foulbrood pathogen Paenibacillus larvae.</title>
        <authorList>
            <person name="Okamoto M."/>
            <person name="Kumagai M."/>
            <person name="Kanamori H."/>
            <person name="Takamatsu D."/>
        </authorList>
    </citation>
    <scope>NUCLEOTIDE SEQUENCE</scope>
    <source>
        <strain evidence="2">J43TS3</strain>
    </source>
</reference>
<dbReference type="GO" id="GO:0016747">
    <property type="term" value="F:acyltransferase activity, transferring groups other than amino-acyl groups"/>
    <property type="evidence" value="ECO:0007669"/>
    <property type="project" value="InterPro"/>
</dbReference>
<dbReference type="AlphaFoldDB" id="A0A919XAW7"/>
<gene>
    <name evidence="2" type="ORF">J43TS3_19310</name>
</gene>
<keyword evidence="3" id="KW-1185">Reference proteome</keyword>
<feature type="domain" description="N-acetyltransferase" evidence="1">
    <location>
        <begin position="115"/>
        <end position="251"/>
    </location>
</feature>
<protein>
    <submittedName>
        <fullName evidence="2">Acetyltransferase</fullName>
    </submittedName>
</protein>
<name>A0A919XAW7_9BACI</name>
<dbReference type="PROSITE" id="PS51186">
    <property type="entry name" value="GNAT"/>
    <property type="match status" value="1"/>
</dbReference>
<evidence type="ECO:0000313" key="2">
    <source>
        <dbReference type="EMBL" id="GIO27320.1"/>
    </source>
</evidence>
<dbReference type="CDD" id="cd04301">
    <property type="entry name" value="NAT_SF"/>
    <property type="match status" value="1"/>
</dbReference>
<sequence length="251" mass="29644">MNITFENIETKGHVIKENDLYKHYHYPEMLTRYDSNFIAFKRMPAMHEFKEAEMFLRDFHVNNGQNHVKFLFPPNQNVSVELVEYFNMEGYTSGINELYAINPANFPMVPENPNIQVEKVNAKNYEEYLKLQYDQEIQFGENFAKEKVKLHQLRFHSNDVVQFIVFYQDKPVGAVDVILSEGIAEIDNLFVIDSMQRKGIGSQLQRNVMDLYQDRTVILIADGKDTPREMYQKQNYQLMGFQCEALKVYHK</sequence>
<organism evidence="2 3">
    <name type="scientific">Ornithinibacillus bavariensis</name>
    <dbReference type="NCBI Taxonomy" id="545502"/>
    <lineage>
        <taxon>Bacteria</taxon>
        <taxon>Bacillati</taxon>
        <taxon>Bacillota</taxon>
        <taxon>Bacilli</taxon>
        <taxon>Bacillales</taxon>
        <taxon>Bacillaceae</taxon>
        <taxon>Ornithinibacillus</taxon>
    </lineage>
</organism>
<evidence type="ECO:0000259" key="1">
    <source>
        <dbReference type="PROSITE" id="PS51186"/>
    </source>
</evidence>
<dbReference type="Gene3D" id="3.40.630.30">
    <property type="match status" value="1"/>
</dbReference>
<proteinExistence type="predicted"/>